<dbReference type="SMART" id="SM00710">
    <property type="entry name" value="PbH1"/>
    <property type="match status" value="4"/>
</dbReference>
<dbReference type="eggNOG" id="COG3291">
    <property type="taxonomic scope" value="Bacteria"/>
</dbReference>
<dbReference type="STRING" id="153721.MYP_3039"/>
<evidence type="ECO:0000259" key="2">
    <source>
        <dbReference type="Pfam" id="PF18962"/>
    </source>
</evidence>
<dbReference type="eggNOG" id="COG2931">
    <property type="taxonomic scope" value="Bacteria"/>
</dbReference>
<gene>
    <name evidence="4" type="ORF">MYP_3039</name>
</gene>
<evidence type="ECO:0000313" key="5">
    <source>
        <dbReference type="Proteomes" id="UP000030185"/>
    </source>
</evidence>
<protein>
    <submittedName>
        <fullName evidence="4">PKD domain protein</fullName>
    </submittedName>
</protein>
<dbReference type="InterPro" id="IPR055353">
    <property type="entry name" value="DUF7619"/>
</dbReference>
<name>A0A098LFR4_9BACT</name>
<evidence type="ECO:0000256" key="1">
    <source>
        <dbReference type="SAM" id="SignalP"/>
    </source>
</evidence>
<comment type="caution">
    <text evidence="4">The sequence shown here is derived from an EMBL/GenBank/DDBJ whole genome shotgun (WGS) entry which is preliminary data.</text>
</comment>
<dbReference type="Pfam" id="PF24595">
    <property type="entry name" value="DUF7619"/>
    <property type="match status" value="1"/>
</dbReference>
<dbReference type="RefSeq" id="WP_045464824.1">
    <property type="nucleotide sequence ID" value="NZ_BBLT01000006.1"/>
</dbReference>
<dbReference type="InterPro" id="IPR026444">
    <property type="entry name" value="Secre_tail"/>
</dbReference>
<dbReference type="NCBIfam" id="TIGR04183">
    <property type="entry name" value="Por_Secre_tail"/>
    <property type="match status" value="1"/>
</dbReference>
<dbReference type="eggNOG" id="COG1520">
    <property type="taxonomic scope" value="Bacteria"/>
</dbReference>
<feature type="domain" description="DUF7619" evidence="3">
    <location>
        <begin position="1160"/>
        <end position="1293"/>
    </location>
</feature>
<evidence type="ECO:0000313" key="4">
    <source>
        <dbReference type="EMBL" id="GAL85810.1"/>
    </source>
</evidence>
<organism evidence="4 5">
    <name type="scientific">Sporocytophaga myxococcoides</name>
    <dbReference type="NCBI Taxonomy" id="153721"/>
    <lineage>
        <taxon>Bacteria</taxon>
        <taxon>Pseudomonadati</taxon>
        <taxon>Bacteroidota</taxon>
        <taxon>Cytophagia</taxon>
        <taxon>Cytophagales</taxon>
        <taxon>Cytophagaceae</taxon>
        <taxon>Sporocytophaga</taxon>
    </lineage>
</organism>
<evidence type="ECO:0000259" key="3">
    <source>
        <dbReference type="Pfam" id="PF24595"/>
    </source>
</evidence>
<proteinExistence type="predicted"/>
<dbReference type="SUPFAM" id="SSF51126">
    <property type="entry name" value="Pectin lyase-like"/>
    <property type="match status" value="1"/>
</dbReference>
<dbReference type="EMBL" id="BBLT01000006">
    <property type="protein sequence ID" value="GAL85810.1"/>
    <property type="molecule type" value="Genomic_DNA"/>
</dbReference>
<dbReference type="OrthoDB" id="1488710at2"/>
<sequence>MKKFLLSFLLYFTFHLAFCQGEIIVVNSFAADGPGTLYEAINKANASTSSSGRIDFIKHLRVGDYIPSSLTIYLDSPLPILTKENWKISNYFYVMYPDGTFGERNSNITINGNNLPGPALVIKGKNSTCDIPLDNFENFKATRYTVTNTNDSGPGSLREALEFSYTTKAKDSIFFNIPGQGPHVINILTPLQDISKNILIDGSTQPGFIDGKETIVLQGNRQFIGLSLYHCSNVEIYGLTLRNFSNGIGSSPKAYYDSNGLAYIYIGKEGKGNLLISNTGETNASGNGILINVPTSSNIYICNNFIGTNANGDPGLGNSRSGIKIKADQSVISDNVISGNGNHGISSADVYSVDAGKGYRFSGKITGNKIGTDPSGSIALPNTGHGIQLFTALGLFIGGELESDRNIISGNSENGINVGVQYWYTANFKDDILQTYIYNNFIGTDISGKNPIPNGGNGITTNIYGIYHIGKKGAENIIAFNKSEAISNGNSAVVRNNIIFNNEGSISSTALAPPVINYRSPDKISGTSTEGTVVQLFYDNGFNNNAQGKDFIAEVSTNSGNWTYSGQLTNPCAVTAIAIDTTKKNSSPFSHGSKYPIGPDITFCEGDSTILDALDGFSNYTWSTGQTTKTISIKQAGVYIVKVDNGCIYTDTIEAFQRSRPVVNLGRDTTIISPAQITLDAGNPGATYLWKPASFLSGPQKTINQTGEYSVTVSYDRCSNSDTINIISLYQPYVNLGADQFLCDKDSIVLDAKNPFNQYIWSTGDTTQTIKVNKSGTYWVKVISKYFRSATDTINISFSTPQINLGNDTILCPGQSLTLKNSIPGSSAKWHNSSTKNEINISLTGKYYVTVQLGSCLTSDTIMVTRKDRPSVNIGADNYLCEGDTIGLDAGANATYYQWSTGDTGRYLNVKKGGTYTVRVSHNAKCFASDTIVLRDAQCNTVSGTLYQNCTWNAEDQGMPGKLIEFKESSLYYTYYAYTDANGFYSTKLPLGDYQVYPAPNRNIAVFCPETPYHVNLNNSPLIDKIDFGIVPNAIIDLSVSLGVPSTIGLATDVQLSLQYENKGTTTSSGQVFFIKDAFMDLTSTSPGYDELAGDTLIWNFTSMAPGAVNTIKLNVNLPVNNSLIGKYILNKAGIRPTTGDINPENNYSEGKSLATYAFDPNDKISNKGVERNITVNDSILSYTINFQNVGNDTAYTIVIKDTISEYLNLLSFESGASSHPYKLDITGKGIITWTFPDIMLPDSTRNLEGSSGFITYTIRLKKDLPLGTVISNTAAIYFDLAPPVITNTTKHTIVNDLFNQNISFPEISDKEFLDHRVNLNTNISSDLPIQYAWSGPVSVIDGVAYIEGTGEARIRAYQNGNNAYLPAEYIERTFTIRKSDQIIIFDSIPDKSLDEQAFYLSAKGGASGNPVVFIIVSGPAQLDDGRVILSGAGTVIVKAIQSGDSNFNDATESYRSFNINSIITGTDDVFPKHNLNIFPNPSSDYIQILLNNNENGEIKLISLTGSVILTDQIISGKAVLDIGEVVPGSYVMLIDTGAGKMMQKVIITR</sequence>
<dbReference type="InterPro" id="IPR006626">
    <property type="entry name" value="PbH1"/>
</dbReference>
<dbReference type="InterPro" id="IPR011050">
    <property type="entry name" value="Pectin_lyase_fold/virulence"/>
</dbReference>
<feature type="chain" id="PRO_5001937110" evidence="1">
    <location>
        <begin position="20"/>
        <end position="1550"/>
    </location>
</feature>
<feature type="domain" description="Secretion system C-terminal sorting" evidence="2">
    <location>
        <begin position="1478"/>
        <end position="1548"/>
    </location>
</feature>
<dbReference type="eggNOG" id="COG3386">
    <property type="taxonomic scope" value="Bacteria"/>
</dbReference>
<accession>A0A098LFR4</accession>
<keyword evidence="5" id="KW-1185">Reference proteome</keyword>
<feature type="signal peptide" evidence="1">
    <location>
        <begin position="1"/>
        <end position="19"/>
    </location>
</feature>
<dbReference type="Gene3D" id="2.60.40.740">
    <property type="match status" value="1"/>
</dbReference>
<reference evidence="4 5" key="1">
    <citation type="submission" date="2014-09" db="EMBL/GenBank/DDBJ databases">
        <title>Sporocytophaga myxococcoides PG-01 genome sequencing.</title>
        <authorList>
            <person name="Liu L."/>
            <person name="Gao P.J."/>
            <person name="Chen G.J."/>
            <person name="Wang L.S."/>
        </authorList>
    </citation>
    <scope>NUCLEOTIDE SEQUENCE [LARGE SCALE GENOMIC DNA]</scope>
    <source>
        <strain evidence="4 5">PG-01</strain>
    </source>
</reference>
<keyword evidence="1" id="KW-0732">Signal</keyword>
<dbReference type="Proteomes" id="UP000030185">
    <property type="component" value="Unassembled WGS sequence"/>
</dbReference>
<dbReference type="Pfam" id="PF18962">
    <property type="entry name" value="Por_Secre_tail"/>
    <property type="match status" value="1"/>
</dbReference>